<dbReference type="AlphaFoldDB" id="A0A512DHE0"/>
<comment type="caution">
    <text evidence="11">The sequence shown here is derived from an EMBL/GenBank/DDBJ whole genome shotgun (WGS) entry which is preliminary data.</text>
</comment>
<dbReference type="InterPro" id="IPR001789">
    <property type="entry name" value="Sig_transdc_resp-reg_receiver"/>
</dbReference>
<keyword evidence="12" id="KW-1185">Reference proteome</keyword>
<dbReference type="EMBL" id="BJYZ01000001">
    <property type="protein sequence ID" value="GEO35856.1"/>
    <property type="molecule type" value="Genomic_DNA"/>
</dbReference>
<feature type="DNA-binding region" description="OmpR/PhoB-type" evidence="7">
    <location>
        <begin position="169"/>
        <end position="267"/>
    </location>
</feature>
<reference evidence="11 12" key="1">
    <citation type="submission" date="2019-07" db="EMBL/GenBank/DDBJ databases">
        <title>Whole genome shotgun sequence of Skermanella aerolata NBRC 106429.</title>
        <authorList>
            <person name="Hosoyama A."/>
            <person name="Uohara A."/>
            <person name="Ohji S."/>
            <person name="Ichikawa N."/>
        </authorList>
    </citation>
    <scope>NUCLEOTIDE SEQUENCE [LARGE SCALE GENOMIC DNA]</scope>
    <source>
        <strain evidence="11 12">NBRC 106429</strain>
    </source>
</reference>
<dbReference type="InterPro" id="IPR011006">
    <property type="entry name" value="CheY-like_superfamily"/>
</dbReference>
<dbReference type="Gene3D" id="6.10.250.690">
    <property type="match status" value="1"/>
</dbReference>
<evidence type="ECO:0000259" key="10">
    <source>
        <dbReference type="PROSITE" id="PS51755"/>
    </source>
</evidence>
<accession>A0A512DHE0</accession>
<sequence>MSGGMGGRAGGGGAGDADPDGGFGDGHPREGSGERPFFGYDGAMKILVIEDDAQAAAYLVKGLKESGHVVDHAADGKDGLFMAGSENYDVLVVDRMLPGRDGLAVVEILRGAGTETPVLFLSALGSVDDRVRGLRAGGDDYLTKPYAFSELLARVEALGRRKSAAAVTTTRLHVGELEMDLLARKVKRAGKQIDLLPREFRLLEYLMRHEGNVVTRTMLLENVWDYHFDPQTNVIDVHVARLRQKIDREFPTPMIHTVRGAGYCLRA</sequence>
<feature type="compositionally biased region" description="Gly residues" evidence="8">
    <location>
        <begin position="1"/>
        <end position="25"/>
    </location>
</feature>
<dbReference type="GO" id="GO:0000156">
    <property type="term" value="F:phosphorelay response regulator activity"/>
    <property type="evidence" value="ECO:0007669"/>
    <property type="project" value="TreeGrafter"/>
</dbReference>
<dbReference type="InterPro" id="IPR001867">
    <property type="entry name" value="OmpR/PhoB-type_DNA-bd"/>
</dbReference>
<feature type="domain" description="Response regulatory" evidence="9">
    <location>
        <begin position="45"/>
        <end position="159"/>
    </location>
</feature>
<keyword evidence="4 7" id="KW-0238">DNA-binding</keyword>
<feature type="domain" description="OmpR/PhoB-type" evidence="10">
    <location>
        <begin position="169"/>
        <end position="267"/>
    </location>
</feature>
<dbReference type="GO" id="GO:0005829">
    <property type="term" value="C:cytosol"/>
    <property type="evidence" value="ECO:0007669"/>
    <property type="project" value="TreeGrafter"/>
</dbReference>
<dbReference type="GO" id="GO:0000976">
    <property type="term" value="F:transcription cis-regulatory region binding"/>
    <property type="evidence" value="ECO:0007669"/>
    <property type="project" value="TreeGrafter"/>
</dbReference>
<dbReference type="Pfam" id="PF00486">
    <property type="entry name" value="Trans_reg_C"/>
    <property type="match status" value="1"/>
</dbReference>
<dbReference type="InterPro" id="IPR036388">
    <property type="entry name" value="WH-like_DNA-bd_sf"/>
</dbReference>
<dbReference type="PROSITE" id="PS51755">
    <property type="entry name" value="OMPR_PHOB"/>
    <property type="match status" value="1"/>
</dbReference>
<evidence type="ECO:0000256" key="6">
    <source>
        <dbReference type="PROSITE-ProRule" id="PRU00169"/>
    </source>
</evidence>
<dbReference type="GO" id="GO:0032993">
    <property type="term" value="C:protein-DNA complex"/>
    <property type="evidence" value="ECO:0007669"/>
    <property type="project" value="TreeGrafter"/>
</dbReference>
<evidence type="ECO:0000259" key="9">
    <source>
        <dbReference type="PROSITE" id="PS50110"/>
    </source>
</evidence>
<dbReference type="PANTHER" id="PTHR48111">
    <property type="entry name" value="REGULATOR OF RPOS"/>
    <property type="match status" value="1"/>
</dbReference>
<feature type="modified residue" description="4-aspartylphosphate" evidence="6">
    <location>
        <position position="94"/>
    </location>
</feature>
<evidence type="ECO:0000256" key="1">
    <source>
        <dbReference type="ARBA" id="ARBA00022553"/>
    </source>
</evidence>
<evidence type="ECO:0000313" key="12">
    <source>
        <dbReference type="Proteomes" id="UP000321523"/>
    </source>
</evidence>
<evidence type="ECO:0000256" key="5">
    <source>
        <dbReference type="ARBA" id="ARBA00023163"/>
    </source>
</evidence>
<organism evidence="11 12">
    <name type="scientific">Skermanella aerolata</name>
    <dbReference type="NCBI Taxonomy" id="393310"/>
    <lineage>
        <taxon>Bacteria</taxon>
        <taxon>Pseudomonadati</taxon>
        <taxon>Pseudomonadota</taxon>
        <taxon>Alphaproteobacteria</taxon>
        <taxon>Rhodospirillales</taxon>
        <taxon>Azospirillaceae</taxon>
        <taxon>Skermanella</taxon>
    </lineage>
</organism>
<dbReference type="Gene3D" id="3.40.50.2300">
    <property type="match status" value="1"/>
</dbReference>
<dbReference type="PROSITE" id="PS50110">
    <property type="entry name" value="RESPONSE_REGULATORY"/>
    <property type="match status" value="1"/>
</dbReference>
<gene>
    <name evidence="11" type="ORF">SAE02_00040</name>
</gene>
<dbReference type="SUPFAM" id="SSF52172">
    <property type="entry name" value="CheY-like"/>
    <property type="match status" value="1"/>
</dbReference>
<dbReference type="CDD" id="cd19935">
    <property type="entry name" value="REC_OmpR_CusR-like"/>
    <property type="match status" value="1"/>
</dbReference>
<dbReference type="PANTHER" id="PTHR48111:SF76">
    <property type="entry name" value="TWO-COMPONENT RESPONSE REGULATOR"/>
    <property type="match status" value="1"/>
</dbReference>
<dbReference type="SMART" id="SM00448">
    <property type="entry name" value="REC"/>
    <property type="match status" value="1"/>
</dbReference>
<dbReference type="Proteomes" id="UP000321523">
    <property type="component" value="Unassembled WGS sequence"/>
</dbReference>
<evidence type="ECO:0000256" key="7">
    <source>
        <dbReference type="PROSITE-ProRule" id="PRU01091"/>
    </source>
</evidence>
<dbReference type="InterPro" id="IPR039420">
    <property type="entry name" value="WalR-like"/>
</dbReference>
<evidence type="ECO:0000256" key="2">
    <source>
        <dbReference type="ARBA" id="ARBA00023012"/>
    </source>
</evidence>
<dbReference type="FunFam" id="1.10.10.10:FF:000005">
    <property type="entry name" value="Two-component system response regulator"/>
    <property type="match status" value="1"/>
</dbReference>
<dbReference type="GO" id="GO:0006355">
    <property type="term" value="P:regulation of DNA-templated transcription"/>
    <property type="evidence" value="ECO:0007669"/>
    <property type="project" value="InterPro"/>
</dbReference>
<dbReference type="Pfam" id="PF00072">
    <property type="entry name" value="Response_reg"/>
    <property type="match status" value="1"/>
</dbReference>
<evidence type="ECO:0000256" key="4">
    <source>
        <dbReference type="ARBA" id="ARBA00023125"/>
    </source>
</evidence>
<evidence type="ECO:0000313" key="11">
    <source>
        <dbReference type="EMBL" id="GEO35856.1"/>
    </source>
</evidence>
<dbReference type="CDD" id="cd00383">
    <property type="entry name" value="trans_reg_C"/>
    <property type="match status" value="1"/>
</dbReference>
<keyword evidence="5" id="KW-0804">Transcription</keyword>
<dbReference type="SMART" id="SM00862">
    <property type="entry name" value="Trans_reg_C"/>
    <property type="match status" value="1"/>
</dbReference>
<dbReference type="Gene3D" id="1.10.10.10">
    <property type="entry name" value="Winged helix-like DNA-binding domain superfamily/Winged helix DNA-binding domain"/>
    <property type="match status" value="1"/>
</dbReference>
<protein>
    <submittedName>
        <fullName evidence="11">DNA-binding response regulator</fullName>
    </submittedName>
</protein>
<evidence type="ECO:0000256" key="3">
    <source>
        <dbReference type="ARBA" id="ARBA00023015"/>
    </source>
</evidence>
<name>A0A512DHE0_9PROT</name>
<feature type="region of interest" description="Disordered" evidence="8">
    <location>
        <begin position="1"/>
        <end position="35"/>
    </location>
</feature>
<keyword evidence="3" id="KW-0805">Transcription regulation</keyword>
<evidence type="ECO:0000256" key="8">
    <source>
        <dbReference type="SAM" id="MobiDB-lite"/>
    </source>
</evidence>
<proteinExistence type="predicted"/>
<keyword evidence="1 6" id="KW-0597">Phosphoprotein</keyword>
<keyword evidence="2" id="KW-0902">Two-component regulatory system</keyword>